<evidence type="ECO:0000313" key="2">
    <source>
        <dbReference type="EMBL" id="KAL0928935.1"/>
    </source>
</evidence>
<feature type="compositionally biased region" description="Polar residues" evidence="1">
    <location>
        <begin position="1"/>
        <end position="24"/>
    </location>
</feature>
<feature type="region of interest" description="Disordered" evidence="1">
    <location>
        <begin position="1"/>
        <end position="27"/>
    </location>
</feature>
<gene>
    <name evidence="2" type="ORF">M5K25_000870</name>
</gene>
<evidence type="ECO:0000313" key="3">
    <source>
        <dbReference type="Proteomes" id="UP001552299"/>
    </source>
</evidence>
<reference evidence="2 3" key="1">
    <citation type="journal article" date="2024" name="Plant Biotechnol. J.">
        <title>Dendrobium thyrsiflorum genome and its molecular insights into genes involved in important horticultural traits.</title>
        <authorList>
            <person name="Chen B."/>
            <person name="Wang J.Y."/>
            <person name="Zheng P.J."/>
            <person name="Li K.L."/>
            <person name="Liang Y.M."/>
            <person name="Chen X.F."/>
            <person name="Zhang C."/>
            <person name="Zhao X."/>
            <person name="He X."/>
            <person name="Zhang G.Q."/>
            <person name="Liu Z.J."/>
            <person name="Xu Q."/>
        </authorList>
    </citation>
    <scope>NUCLEOTIDE SEQUENCE [LARGE SCALE GENOMIC DNA]</scope>
    <source>
        <strain evidence="2">GZMU011</strain>
    </source>
</reference>
<feature type="region of interest" description="Disordered" evidence="1">
    <location>
        <begin position="48"/>
        <end position="75"/>
    </location>
</feature>
<evidence type="ECO:0000256" key="1">
    <source>
        <dbReference type="SAM" id="MobiDB-lite"/>
    </source>
</evidence>
<protein>
    <submittedName>
        <fullName evidence="2">Uncharacterized protein</fullName>
    </submittedName>
</protein>
<feature type="compositionally biased region" description="Basic and acidic residues" evidence="1">
    <location>
        <begin position="54"/>
        <end position="73"/>
    </location>
</feature>
<keyword evidence="3" id="KW-1185">Reference proteome</keyword>
<comment type="caution">
    <text evidence="2">The sequence shown here is derived from an EMBL/GenBank/DDBJ whole genome shotgun (WGS) entry which is preliminary data.</text>
</comment>
<sequence>MHPQSNQNAELADIESSTHPSHVGQQPHIPLDALEDLVRPRQNLLGLQQSCRGHRQEQKESKISKIRQARSDGPDLATPAGQIARLLWLGSNPRQLGSRVPTWSDPGHWLVLRSDRQSDLMIRHGYYWVTQAYEAIKLAPRKDNLAGESRFSIFTLMPNILSDHHLRPDVLPDHHLTPNVLPDIHLTIDILPNHRLTSEFCWITN</sequence>
<dbReference type="Proteomes" id="UP001552299">
    <property type="component" value="Unassembled WGS sequence"/>
</dbReference>
<name>A0ABD0VVA8_DENTH</name>
<dbReference type="EMBL" id="JANQDX010000001">
    <property type="protein sequence ID" value="KAL0928935.1"/>
    <property type="molecule type" value="Genomic_DNA"/>
</dbReference>
<dbReference type="AlphaFoldDB" id="A0ABD0VVA8"/>
<accession>A0ABD0VVA8</accession>
<proteinExistence type="predicted"/>
<organism evidence="2 3">
    <name type="scientific">Dendrobium thyrsiflorum</name>
    <name type="common">Pinecone-like raceme dendrobium</name>
    <name type="synonym">Orchid</name>
    <dbReference type="NCBI Taxonomy" id="117978"/>
    <lineage>
        <taxon>Eukaryota</taxon>
        <taxon>Viridiplantae</taxon>
        <taxon>Streptophyta</taxon>
        <taxon>Embryophyta</taxon>
        <taxon>Tracheophyta</taxon>
        <taxon>Spermatophyta</taxon>
        <taxon>Magnoliopsida</taxon>
        <taxon>Liliopsida</taxon>
        <taxon>Asparagales</taxon>
        <taxon>Orchidaceae</taxon>
        <taxon>Epidendroideae</taxon>
        <taxon>Malaxideae</taxon>
        <taxon>Dendrobiinae</taxon>
        <taxon>Dendrobium</taxon>
    </lineage>
</organism>